<dbReference type="AlphaFoldDB" id="A0A644UAF5"/>
<dbReference type="InterPro" id="IPR027417">
    <property type="entry name" value="P-loop_NTPase"/>
</dbReference>
<accession>A0A644UAF5</accession>
<organism evidence="1">
    <name type="scientific">bioreactor metagenome</name>
    <dbReference type="NCBI Taxonomy" id="1076179"/>
    <lineage>
        <taxon>unclassified sequences</taxon>
        <taxon>metagenomes</taxon>
        <taxon>ecological metagenomes</taxon>
    </lineage>
</organism>
<comment type="caution">
    <text evidence="1">The sequence shown here is derived from an EMBL/GenBank/DDBJ whole genome shotgun (WGS) entry which is preliminary data.</text>
</comment>
<dbReference type="Gene3D" id="3.40.50.300">
    <property type="entry name" value="P-loop containing nucleotide triphosphate hydrolases"/>
    <property type="match status" value="1"/>
</dbReference>
<dbReference type="EMBL" id="VSSQ01000093">
    <property type="protein sequence ID" value="MPL75957.1"/>
    <property type="molecule type" value="Genomic_DNA"/>
</dbReference>
<dbReference type="GO" id="GO:0004849">
    <property type="term" value="F:uridine kinase activity"/>
    <property type="evidence" value="ECO:0007669"/>
    <property type="project" value="UniProtKB-EC"/>
</dbReference>
<gene>
    <name evidence="1" type="primary">udk_7</name>
    <name evidence="1" type="ORF">SDC9_21800</name>
</gene>
<dbReference type="EC" id="2.7.1.48" evidence="1"/>
<keyword evidence="1" id="KW-0808">Transferase</keyword>
<keyword evidence="1" id="KW-0418">Kinase</keyword>
<name>A0A644UAF5_9ZZZZ</name>
<protein>
    <submittedName>
        <fullName evidence="1">Uridine kinase</fullName>
        <ecNumber evidence="1">2.7.1.48</ecNumber>
    </submittedName>
</protein>
<sequence length="182" mass="21127">MNGLVEKTRNLTHHKSVYIAIGGVSRSGKTFLAKMLGSILPGSVIIHQDTYIPDKKNIPVIRDHLDWERPEAIDWQAFKNAIDVAGQNFRYVIIEGLLVFYDEVLNQLYDKNIFIYLSKEVFVQRKRADLRWGAEPDWYIEHIWQSHLSYGTFPSTIQKPVIINGEENFKLDRILKQLNMPG</sequence>
<evidence type="ECO:0000313" key="1">
    <source>
        <dbReference type="EMBL" id="MPL75957.1"/>
    </source>
</evidence>
<dbReference type="PANTHER" id="PTHR10285">
    <property type="entry name" value="URIDINE KINASE"/>
    <property type="match status" value="1"/>
</dbReference>
<dbReference type="SUPFAM" id="SSF52540">
    <property type="entry name" value="P-loop containing nucleoside triphosphate hydrolases"/>
    <property type="match status" value="1"/>
</dbReference>
<proteinExistence type="predicted"/>
<reference evidence="1" key="1">
    <citation type="submission" date="2019-08" db="EMBL/GenBank/DDBJ databases">
        <authorList>
            <person name="Kucharzyk K."/>
            <person name="Murdoch R.W."/>
            <person name="Higgins S."/>
            <person name="Loffler F."/>
        </authorList>
    </citation>
    <scope>NUCLEOTIDE SEQUENCE</scope>
</reference>